<evidence type="ECO:0000313" key="2">
    <source>
        <dbReference type="EMBL" id="SMH29580.1"/>
    </source>
</evidence>
<reference evidence="3" key="1">
    <citation type="submission" date="2017-04" db="EMBL/GenBank/DDBJ databases">
        <authorList>
            <person name="Varghese N."/>
            <person name="Submissions S."/>
        </authorList>
    </citation>
    <scope>NUCLEOTIDE SEQUENCE [LARGE SCALE GENOMIC DNA]</scope>
    <source>
        <strain evidence="3">FDF-1</strain>
    </source>
</reference>
<evidence type="ECO:0000256" key="1">
    <source>
        <dbReference type="SAM" id="MobiDB-lite"/>
    </source>
</evidence>
<name>A0A1X7MYP8_9EURY</name>
<evidence type="ECO:0000313" key="3">
    <source>
        <dbReference type="Proteomes" id="UP000193969"/>
    </source>
</evidence>
<dbReference type="Pfam" id="PF11950">
    <property type="entry name" value="DUF3467"/>
    <property type="match status" value="1"/>
</dbReference>
<evidence type="ECO:0008006" key="4">
    <source>
        <dbReference type="Google" id="ProtNLM"/>
    </source>
</evidence>
<proteinExistence type="predicted"/>
<organism evidence="2 3">
    <name type="scientific">Methanohalophilus portucalensis FDF-1</name>
    <dbReference type="NCBI Taxonomy" id="523843"/>
    <lineage>
        <taxon>Archaea</taxon>
        <taxon>Methanobacteriati</taxon>
        <taxon>Methanobacteriota</taxon>
        <taxon>Stenosarchaea group</taxon>
        <taxon>Methanomicrobia</taxon>
        <taxon>Methanosarcinales</taxon>
        <taxon>Methanosarcinaceae</taxon>
        <taxon>Methanohalophilus</taxon>
    </lineage>
</organism>
<feature type="region of interest" description="Disordered" evidence="1">
    <location>
        <begin position="1"/>
        <end position="28"/>
    </location>
</feature>
<feature type="region of interest" description="Disordered" evidence="1">
    <location>
        <begin position="104"/>
        <end position="132"/>
    </location>
</feature>
<gene>
    <name evidence="2" type="ORF">SAMN06264941_0202</name>
</gene>
<dbReference type="InterPro" id="IPR021857">
    <property type="entry name" value="DUF3467"/>
</dbReference>
<sequence length="132" mass="15014">MKSGNEDKVMAEEKKEGQSQKKNMKIKLHKPEHFNQVYAIGAMGGHSPYDFRICFYNDTPRGVSNDNEQVIERNLESEVILSPLAALELSRWLDQHIKEYETAFGPISRKSAQSTSTKKPVDDDSSHLQGYI</sequence>
<accession>A0A1X7MYP8</accession>
<dbReference type="EMBL" id="FXBN01000001">
    <property type="protein sequence ID" value="SMH29580.1"/>
    <property type="molecule type" value="Genomic_DNA"/>
</dbReference>
<dbReference type="Proteomes" id="UP000193969">
    <property type="component" value="Unassembled WGS sequence"/>
</dbReference>
<protein>
    <recommendedName>
        <fullName evidence="4">DUF3467 domain-containing protein</fullName>
    </recommendedName>
</protein>
<keyword evidence="3" id="KW-1185">Reference proteome</keyword>
<dbReference type="AlphaFoldDB" id="A0A1X7MYP8"/>
<feature type="compositionally biased region" description="Basic and acidic residues" evidence="1">
    <location>
        <begin position="1"/>
        <end position="19"/>
    </location>
</feature>